<dbReference type="KEGG" id="lalo:ABC765_08860"/>
<dbReference type="Gene3D" id="2.10.270.10">
    <property type="entry name" value="Cholin Binding"/>
    <property type="match status" value="2"/>
</dbReference>
<dbReference type="InterPro" id="IPR039564">
    <property type="entry name" value="Peptidase_C39-like"/>
</dbReference>
<evidence type="ECO:0000256" key="1">
    <source>
        <dbReference type="SAM" id="MobiDB-lite"/>
    </source>
</evidence>
<dbReference type="Pfam" id="PF13529">
    <property type="entry name" value="Peptidase_C39_2"/>
    <property type="match status" value="1"/>
</dbReference>
<feature type="domain" description="Peptidase C39-like" evidence="3">
    <location>
        <begin position="374"/>
        <end position="516"/>
    </location>
</feature>
<accession>A0AAU7C1Y4</accession>
<evidence type="ECO:0000259" key="3">
    <source>
        <dbReference type="Pfam" id="PF13529"/>
    </source>
</evidence>
<reference evidence="4" key="1">
    <citation type="submission" date="2024-04" db="EMBL/GenBank/DDBJ databases">
        <title>Limosilactobacillus allomucosae sp. nov., a novel species isolated from wild boar faecal samples as a potential probiotics for domestic pigs.</title>
        <authorList>
            <person name="Chen B."/>
        </authorList>
    </citation>
    <scope>NUCLEOTIDE SEQUENCE</scope>
    <source>
        <strain evidence="4">WILCCON 0051</strain>
    </source>
</reference>
<dbReference type="SUPFAM" id="SSF69360">
    <property type="entry name" value="Cell wall binding repeat"/>
    <property type="match status" value="2"/>
</dbReference>
<protein>
    <submittedName>
        <fullName evidence="4">C39 family peptidase</fullName>
    </submittedName>
</protein>
<evidence type="ECO:0000313" key="4">
    <source>
        <dbReference type="EMBL" id="XBG95163.1"/>
    </source>
</evidence>
<feature type="chain" id="PRO_5043828937" evidence="2">
    <location>
        <begin position="31"/>
        <end position="559"/>
    </location>
</feature>
<organism evidence="4">
    <name type="scientific">Limosilactobacillus allomucosae</name>
    <dbReference type="NCBI Taxonomy" id="3142938"/>
    <lineage>
        <taxon>Bacteria</taxon>
        <taxon>Bacillati</taxon>
        <taxon>Bacillota</taxon>
        <taxon>Bacilli</taxon>
        <taxon>Lactobacillales</taxon>
        <taxon>Lactobacillaceae</taxon>
        <taxon>Limosilactobacillus</taxon>
    </lineage>
</organism>
<proteinExistence type="predicted"/>
<keyword evidence="2" id="KW-0732">Signal</keyword>
<dbReference type="EMBL" id="CP154878">
    <property type="protein sequence ID" value="XBG95163.1"/>
    <property type="molecule type" value="Genomic_DNA"/>
</dbReference>
<feature type="compositionally biased region" description="Low complexity" evidence="1">
    <location>
        <begin position="61"/>
        <end position="86"/>
    </location>
</feature>
<sequence>MKYNRRYLFMATAALTAFILTGTTSIKAHADDNQAVIVAQQQTASTGSQKDTSVDTIVTNDSQSSSDLSSATNSDWNSSSADSSSSIVNENNSQSAVENTNVNTTTAAASAPKNQFVTSANGKISYYDNNGQKVAGSGNTADTLAYRTINGNTYAFDNDGNAYTGFLSGWGNMYYFDNNGARYTDRFYNNWGNTYYFGQDGVRYTNRWYYNWGNYYYFGDGGVRLTDAFLPNKQLPLNDGKGGLKDTDQVHVYYFNPETGVMARDQFYNNWGHTYYFGVDGVRYTDQFYNNWGNTYYFDNDGALYTDKFYNNWGNTYYFDKNGVRYTNQWYSNWGHKYFFGDGGVRATNVYFNALGAGGDYDTHWADQSGIVSDVHYFSQYTPVFAPWGCAGASLAMLLSIKNVYPDLKDLIYNEPNVTGSRNQGWEGGQSGSVVSGIGFDHVVQPNALSRYGQMFYSGVRDISNTSLSNIANIVKSGHPVIYYGWSAYDAGGARNHCKVILGYNAQNNTFHVYDPLYGYKNRWTANSTGHNAYDLGNDAWVNASHIQGEMNGQAISIY</sequence>
<feature type="compositionally biased region" description="Polar residues" evidence="1">
    <location>
        <begin position="42"/>
        <end position="60"/>
    </location>
</feature>
<dbReference type="RefSeq" id="WP_347980276.1">
    <property type="nucleotide sequence ID" value="NZ_CP154878.1"/>
</dbReference>
<feature type="signal peptide" evidence="2">
    <location>
        <begin position="1"/>
        <end position="30"/>
    </location>
</feature>
<feature type="region of interest" description="Disordered" evidence="1">
    <location>
        <begin position="42"/>
        <end position="97"/>
    </location>
</feature>
<evidence type="ECO:0000256" key="2">
    <source>
        <dbReference type="SAM" id="SignalP"/>
    </source>
</evidence>
<dbReference type="Gene3D" id="3.90.70.10">
    <property type="entry name" value="Cysteine proteinases"/>
    <property type="match status" value="1"/>
</dbReference>
<name>A0AAU7C1Y4_9LACO</name>
<dbReference type="AlphaFoldDB" id="A0AAU7C1Y4"/>
<gene>
    <name evidence="4" type="ORF">ABC765_08860</name>
</gene>